<name>A0ABU3K5G9_9BACT</name>
<organism evidence="3 4">
    <name type="scientific">Candidatus Nitronereus thalassa</name>
    <dbReference type="NCBI Taxonomy" id="3020898"/>
    <lineage>
        <taxon>Bacteria</taxon>
        <taxon>Pseudomonadati</taxon>
        <taxon>Nitrospirota</taxon>
        <taxon>Nitrospiria</taxon>
        <taxon>Nitrospirales</taxon>
        <taxon>Nitrospiraceae</taxon>
        <taxon>Candidatus Nitronereus</taxon>
    </lineage>
</organism>
<dbReference type="Pfam" id="PF03404">
    <property type="entry name" value="Mo-co_dimer"/>
    <property type="match status" value="1"/>
</dbReference>
<dbReference type="SUPFAM" id="SSF81296">
    <property type="entry name" value="E set domains"/>
    <property type="match status" value="1"/>
</dbReference>
<proteinExistence type="predicted"/>
<keyword evidence="4" id="KW-1185">Reference proteome</keyword>
<dbReference type="EMBL" id="JAQOUE010000001">
    <property type="protein sequence ID" value="MDT7041621.1"/>
    <property type="molecule type" value="Genomic_DNA"/>
</dbReference>
<dbReference type="PANTHER" id="PTHR19372:SF7">
    <property type="entry name" value="SULFITE OXIDASE, MITOCHONDRIAL"/>
    <property type="match status" value="1"/>
</dbReference>
<dbReference type="PANTHER" id="PTHR19372">
    <property type="entry name" value="SULFITE REDUCTASE"/>
    <property type="match status" value="1"/>
</dbReference>
<dbReference type="InterPro" id="IPR036374">
    <property type="entry name" value="OxRdtase_Mopterin-bd_sf"/>
</dbReference>
<dbReference type="InterPro" id="IPR000572">
    <property type="entry name" value="OxRdtase_Mopterin-bd_dom"/>
</dbReference>
<comment type="caution">
    <text evidence="3">The sequence shown here is derived from an EMBL/GenBank/DDBJ whole genome shotgun (WGS) entry which is preliminary data.</text>
</comment>
<feature type="domain" description="Oxidoreductase molybdopterin-binding" evidence="1">
    <location>
        <begin position="44"/>
        <end position="192"/>
    </location>
</feature>
<dbReference type="InterPro" id="IPR005066">
    <property type="entry name" value="MoCF_OxRdtse_dimer"/>
</dbReference>
<evidence type="ECO:0000313" key="4">
    <source>
        <dbReference type="Proteomes" id="UP001250932"/>
    </source>
</evidence>
<gene>
    <name evidence="3" type="ORF">PPG34_04615</name>
</gene>
<reference evidence="3 4" key="1">
    <citation type="journal article" date="2023" name="ISME J.">
        <title>Cultivation and genomic characterization of novel and ubiquitous marine nitrite-oxidizing bacteria from the Nitrospirales.</title>
        <authorList>
            <person name="Mueller A.J."/>
            <person name="Daebeler A."/>
            <person name="Herbold C.W."/>
            <person name="Kirkegaard R.H."/>
            <person name="Daims H."/>
        </authorList>
    </citation>
    <scope>NUCLEOTIDE SEQUENCE [LARGE SCALE GENOMIC DNA]</scope>
    <source>
        <strain evidence="3 4">EB</strain>
    </source>
</reference>
<sequence>MGLATVYPIPFSHAQLFGLFKGKGHATPAITPNDEFYVTSYDLTPTVALDRWTLTIGGMVDNPLVLSFEDLMKRLQTTMISTLECIGNTVGGYSIGTARWEGVKINQILEESGFNPKAFDLVLRGADGYSDNFPLSRALEEDVLLATKMNGVPLPPDHGFPARVIVPGIYGMKNVKWLTGLELVNYDYKGHWQQQSWSDTALVKLSSRIDLPGDRERVTTSKYKMKGIAFNGRLRIHKVEVSTDAGNTWQEAKLESKLSPQTWTPWSYEWTIPQSGEFTIMARATNEQGLQQTLNTKPSSTERLEIHAITVEAKI</sequence>
<protein>
    <submittedName>
        <fullName evidence="3">Molybdopterin-dependent oxidoreductase</fullName>
    </submittedName>
</protein>
<dbReference type="Gene3D" id="2.60.40.650">
    <property type="match status" value="1"/>
</dbReference>
<accession>A0ABU3K5G9</accession>
<dbReference type="RefSeq" id="WP_313831970.1">
    <property type="nucleotide sequence ID" value="NZ_JAQOUE010000001.1"/>
</dbReference>
<evidence type="ECO:0000259" key="1">
    <source>
        <dbReference type="Pfam" id="PF00174"/>
    </source>
</evidence>
<evidence type="ECO:0000313" key="3">
    <source>
        <dbReference type="EMBL" id="MDT7041621.1"/>
    </source>
</evidence>
<dbReference type="Pfam" id="PF00174">
    <property type="entry name" value="Oxidored_molyb"/>
    <property type="match status" value="1"/>
</dbReference>
<evidence type="ECO:0000259" key="2">
    <source>
        <dbReference type="Pfam" id="PF03404"/>
    </source>
</evidence>
<dbReference type="SUPFAM" id="SSF56524">
    <property type="entry name" value="Oxidoreductase molybdopterin-binding domain"/>
    <property type="match status" value="1"/>
</dbReference>
<dbReference type="InterPro" id="IPR014756">
    <property type="entry name" value="Ig_E-set"/>
</dbReference>
<dbReference type="Gene3D" id="3.90.420.10">
    <property type="entry name" value="Oxidoreductase, molybdopterin-binding domain"/>
    <property type="match status" value="1"/>
</dbReference>
<feature type="domain" description="Moybdenum cofactor oxidoreductase dimerisation" evidence="2">
    <location>
        <begin position="206"/>
        <end position="289"/>
    </location>
</feature>
<dbReference type="Proteomes" id="UP001250932">
    <property type="component" value="Unassembled WGS sequence"/>
</dbReference>